<sequence>MVWEELCRHNCYYIQNIETVLSLTNELVLVQCNSACFAIPGNAHTKQELCWIKISAFEVQRELLYSLVNCNSVLGSEGNIIDVDGNKDAHIAIGVDVHRAVCFNVFKAHFSESSMQLDVPLTRRLFEAIERFPEPAHHVGTAFMETFRLYHVDVFIKVTIGKSSRNINRMKL</sequence>
<dbReference type="EMBL" id="MU155751">
    <property type="protein sequence ID" value="KAF9471139.1"/>
    <property type="molecule type" value="Genomic_DNA"/>
</dbReference>
<evidence type="ECO:0000313" key="2">
    <source>
        <dbReference type="Proteomes" id="UP000807469"/>
    </source>
</evidence>
<dbReference type="Proteomes" id="UP000807469">
    <property type="component" value="Unassembled WGS sequence"/>
</dbReference>
<dbReference type="AlphaFoldDB" id="A0A9P5YKV2"/>
<name>A0A9P5YKV2_9AGAR</name>
<gene>
    <name evidence="1" type="ORF">BDN70DRAFT_901581</name>
</gene>
<accession>A0A9P5YKV2</accession>
<keyword evidence="2" id="KW-1185">Reference proteome</keyword>
<organism evidence="1 2">
    <name type="scientific">Pholiota conissans</name>
    <dbReference type="NCBI Taxonomy" id="109636"/>
    <lineage>
        <taxon>Eukaryota</taxon>
        <taxon>Fungi</taxon>
        <taxon>Dikarya</taxon>
        <taxon>Basidiomycota</taxon>
        <taxon>Agaricomycotina</taxon>
        <taxon>Agaricomycetes</taxon>
        <taxon>Agaricomycetidae</taxon>
        <taxon>Agaricales</taxon>
        <taxon>Agaricineae</taxon>
        <taxon>Strophariaceae</taxon>
        <taxon>Pholiota</taxon>
    </lineage>
</organism>
<protein>
    <submittedName>
        <fullName evidence="1">Uncharacterized protein</fullName>
    </submittedName>
</protein>
<reference evidence="1" key="1">
    <citation type="submission" date="2020-11" db="EMBL/GenBank/DDBJ databases">
        <authorList>
            <consortium name="DOE Joint Genome Institute"/>
            <person name="Ahrendt S."/>
            <person name="Riley R."/>
            <person name="Andreopoulos W."/>
            <person name="Labutti K."/>
            <person name="Pangilinan J."/>
            <person name="Ruiz-Duenas F.J."/>
            <person name="Barrasa J.M."/>
            <person name="Sanchez-Garcia M."/>
            <person name="Camarero S."/>
            <person name="Miyauchi S."/>
            <person name="Serrano A."/>
            <person name="Linde D."/>
            <person name="Babiker R."/>
            <person name="Drula E."/>
            <person name="Ayuso-Fernandez I."/>
            <person name="Pacheco R."/>
            <person name="Padilla G."/>
            <person name="Ferreira P."/>
            <person name="Barriuso J."/>
            <person name="Kellner H."/>
            <person name="Castanera R."/>
            <person name="Alfaro M."/>
            <person name="Ramirez L."/>
            <person name="Pisabarro A.G."/>
            <person name="Kuo A."/>
            <person name="Tritt A."/>
            <person name="Lipzen A."/>
            <person name="He G."/>
            <person name="Yan M."/>
            <person name="Ng V."/>
            <person name="Cullen D."/>
            <person name="Martin F."/>
            <person name="Rosso M.-N."/>
            <person name="Henrissat B."/>
            <person name="Hibbett D."/>
            <person name="Martinez A.T."/>
            <person name="Grigoriev I.V."/>
        </authorList>
    </citation>
    <scope>NUCLEOTIDE SEQUENCE</scope>
    <source>
        <strain evidence="1">CIRM-BRFM 674</strain>
    </source>
</reference>
<proteinExistence type="predicted"/>
<evidence type="ECO:0000313" key="1">
    <source>
        <dbReference type="EMBL" id="KAF9471139.1"/>
    </source>
</evidence>
<comment type="caution">
    <text evidence="1">The sequence shown here is derived from an EMBL/GenBank/DDBJ whole genome shotgun (WGS) entry which is preliminary data.</text>
</comment>